<comment type="caution">
    <text evidence="2">The sequence shown here is derived from an EMBL/GenBank/DDBJ whole genome shotgun (WGS) entry which is preliminary data.</text>
</comment>
<proteinExistence type="predicted"/>
<dbReference type="Proteomes" id="UP001165082">
    <property type="component" value="Unassembled WGS sequence"/>
</dbReference>
<evidence type="ECO:0000313" key="3">
    <source>
        <dbReference type="Proteomes" id="UP001165082"/>
    </source>
</evidence>
<gene>
    <name evidence="2" type="ORF">TrRE_jg7769</name>
</gene>
<evidence type="ECO:0000313" key="2">
    <source>
        <dbReference type="EMBL" id="GMI10328.1"/>
    </source>
</evidence>
<dbReference type="AlphaFoldDB" id="A0A9W7FDZ2"/>
<protein>
    <submittedName>
        <fullName evidence="2">Uncharacterized protein</fullName>
    </submittedName>
</protein>
<keyword evidence="3" id="KW-1185">Reference proteome</keyword>
<sequence>MKLPPQDVVAKIPLLNRTLTSSGRWYFPDEKGGDLILTPVLIKDLALLTPPATIDIQGFEKATFDTEVSFLPNPNQTMAPHTPWSDSPRPLKWFVQQFQFTLNKIALKTKDIAILQCNGELVRGSTATGAATTGSARWPPTFNAHVDQDLSGSPLSSYSSILPFLFTQTPLTLLNFWFPLNDEQVRPLAVRDRRHVEEGDLAKWTEVTFDIASDRFVVTDSSKSGWHYSSDMKPGDLYVFLTGETPHTSFGRPEAGDGIRYSVELRCAALLLPKNSAYIVSTLLVIVLLLFPLLLKTSRRKVKKS</sequence>
<reference evidence="2" key="1">
    <citation type="submission" date="2022-07" db="EMBL/GenBank/DDBJ databases">
        <title>Genome analysis of Parmales, a sister group of diatoms, reveals the evolutionary specialization of diatoms from phago-mixotrophs to photoautotrophs.</title>
        <authorList>
            <person name="Ban H."/>
            <person name="Sato S."/>
            <person name="Yoshikawa S."/>
            <person name="Kazumasa Y."/>
            <person name="Nakamura Y."/>
            <person name="Ichinomiya M."/>
            <person name="Saitoh K."/>
            <person name="Sato N."/>
            <person name="Blanc-Mathieu R."/>
            <person name="Endo H."/>
            <person name="Kuwata A."/>
            <person name="Ogata H."/>
        </authorList>
    </citation>
    <scope>NUCLEOTIDE SEQUENCE</scope>
</reference>
<dbReference type="OrthoDB" id="412788at2759"/>
<keyword evidence="1" id="KW-1133">Transmembrane helix</keyword>
<evidence type="ECO:0000256" key="1">
    <source>
        <dbReference type="SAM" id="Phobius"/>
    </source>
</evidence>
<name>A0A9W7FDZ2_9STRA</name>
<keyword evidence="1" id="KW-0812">Transmembrane</keyword>
<organism evidence="2 3">
    <name type="scientific">Triparma retinervis</name>
    <dbReference type="NCBI Taxonomy" id="2557542"/>
    <lineage>
        <taxon>Eukaryota</taxon>
        <taxon>Sar</taxon>
        <taxon>Stramenopiles</taxon>
        <taxon>Ochrophyta</taxon>
        <taxon>Bolidophyceae</taxon>
        <taxon>Parmales</taxon>
        <taxon>Triparmaceae</taxon>
        <taxon>Triparma</taxon>
    </lineage>
</organism>
<accession>A0A9W7FDZ2</accession>
<feature type="transmembrane region" description="Helical" evidence="1">
    <location>
        <begin position="276"/>
        <end position="295"/>
    </location>
</feature>
<dbReference type="EMBL" id="BRXZ01000370">
    <property type="protein sequence ID" value="GMI10328.1"/>
    <property type="molecule type" value="Genomic_DNA"/>
</dbReference>
<keyword evidence="1" id="KW-0472">Membrane</keyword>